<dbReference type="Gene3D" id="1.10.530.10">
    <property type="match status" value="1"/>
</dbReference>
<reference evidence="3" key="2">
    <citation type="submission" date="2020-09" db="EMBL/GenBank/DDBJ databases">
        <authorList>
            <person name="Sun Q."/>
            <person name="Zhou Y."/>
        </authorList>
    </citation>
    <scope>NUCLEOTIDE SEQUENCE</scope>
    <source>
        <strain evidence="3">CGMCC 4.7430</strain>
    </source>
</reference>
<feature type="region of interest" description="Disordered" evidence="1">
    <location>
        <begin position="190"/>
        <end position="248"/>
    </location>
</feature>
<dbReference type="EMBL" id="BMNK01000024">
    <property type="protein sequence ID" value="GGP17443.1"/>
    <property type="molecule type" value="Genomic_DNA"/>
</dbReference>
<organism evidence="3 4">
    <name type="scientific">Nonomuraea glycinis</name>
    <dbReference type="NCBI Taxonomy" id="2047744"/>
    <lineage>
        <taxon>Bacteria</taxon>
        <taxon>Bacillati</taxon>
        <taxon>Actinomycetota</taxon>
        <taxon>Actinomycetes</taxon>
        <taxon>Streptosporangiales</taxon>
        <taxon>Streptosporangiaceae</taxon>
        <taxon>Nonomuraea</taxon>
    </lineage>
</organism>
<dbReference type="Pfam" id="PF01464">
    <property type="entry name" value="SLT"/>
    <property type="match status" value="1"/>
</dbReference>
<dbReference type="InterPro" id="IPR023346">
    <property type="entry name" value="Lysozyme-like_dom_sf"/>
</dbReference>
<dbReference type="InterPro" id="IPR008258">
    <property type="entry name" value="Transglycosylase_SLT_dom_1"/>
</dbReference>
<dbReference type="SUPFAM" id="SSF140453">
    <property type="entry name" value="EsxAB dimer-like"/>
    <property type="match status" value="1"/>
</dbReference>
<feature type="compositionally biased region" description="Basic and acidic residues" evidence="1">
    <location>
        <begin position="196"/>
        <end position="205"/>
    </location>
</feature>
<evidence type="ECO:0000256" key="1">
    <source>
        <dbReference type="SAM" id="MobiDB-lite"/>
    </source>
</evidence>
<dbReference type="Pfam" id="PF06013">
    <property type="entry name" value="WXG100"/>
    <property type="match status" value="1"/>
</dbReference>
<dbReference type="Proteomes" id="UP000660745">
    <property type="component" value="Unassembled WGS sequence"/>
</dbReference>
<keyword evidence="4" id="KW-1185">Reference proteome</keyword>
<protein>
    <recommendedName>
        <fullName evidence="2">Transglycosylase SLT domain-containing protein</fullName>
    </recommendedName>
</protein>
<dbReference type="InterPro" id="IPR036689">
    <property type="entry name" value="ESAT-6-like_sf"/>
</dbReference>
<dbReference type="CDD" id="cd13402">
    <property type="entry name" value="LT_TF-like"/>
    <property type="match status" value="1"/>
</dbReference>
<comment type="caution">
    <text evidence="3">The sequence shown here is derived from an EMBL/GenBank/DDBJ whole genome shotgun (WGS) entry which is preliminary data.</text>
</comment>
<evidence type="ECO:0000259" key="2">
    <source>
        <dbReference type="Pfam" id="PF01464"/>
    </source>
</evidence>
<evidence type="ECO:0000313" key="3">
    <source>
        <dbReference type="EMBL" id="GGP17443.1"/>
    </source>
</evidence>
<reference evidence="3" key="1">
    <citation type="journal article" date="2014" name="Int. J. Syst. Evol. Microbiol.">
        <title>Complete genome sequence of Corynebacterium casei LMG S-19264T (=DSM 44701T), isolated from a smear-ripened cheese.</title>
        <authorList>
            <consortium name="US DOE Joint Genome Institute (JGI-PGF)"/>
            <person name="Walter F."/>
            <person name="Albersmeier A."/>
            <person name="Kalinowski J."/>
            <person name="Ruckert C."/>
        </authorList>
    </citation>
    <scope>NUCLEOTIDE SEQUENCE</scope>
    <source>
        <strain evidence="3">CGMCC 4.7430</strain>
    </source>
</reference>
<evidence type="ECO:0000313" key="4">
    <source>
        <dbReference type="Proteomes" id="UP000660745"/>
    </source>
</evidence>
<feature type="domain" description="Transglycosylase SLT" evidence="2">
    <location>
        <begin position="271"/>
        <end position="348"/>
    </location>
</feature>
<gene>
    <name evidence="3" type="ORF">GCM10012278_85670</name>
</gene>
<proteinExistence type="predicted"/>
<dbReference type="Gene3D" id="1.10.287.1060">
    <property type="entry name" value="ESAT-6-like"/>
    <property type="match status" value="1"/>
</dbReference>
<sequence>MSVSHLPGGEKLDAMLKKVTGDPDKINGIATTWRNLSGEIHEFAEALTAAVAGVDKAWQGRSADQFDTYMRKYGTAAEHLKVALINSATGLDTAATALRSAKTDIATICRDLAGSATNYRTKFLAGDPDATEEDLRPGLRKLVDQAVKEAQPHVDAADKAVTKAKKDLKQFLDDRELTFRAIPAVSTQEFTPAKGRKLDWERDPDYQQGDRTSPQGGRGGPTSGASASGYGYGPSGPPPAGGRPAPTGQVKEWIDQAIEILRQHGIPDSKMNPADIAAIILHESGNNPNAINEWDSNAAAGTPSKGLMQTIDPTFNAYRLPGPGDIYDPVQNIIAGVRYAISRYGSVSNVPGLNNGDGGYIGY</sequence>
<dbReference type="RefSeq" id="WP_189144514.1">
    <property type="nucleotide sequence ID" value="NZ_BMNK01000024.1"/>
</dbReference>
<dbReference type="SUPFAM" id="SSF53955">
    <property type="entry name" value="Lysozyme-like"/>
    <property type="match status" value="1"/>
</dbReference>
<name>A0A918EAL4_9ACTN</name>
<accession>A0A918EAL4</accession>
<dbReference type="AlphaFoldDB" id="A0A918EAL4"/>
<dbReference type="InterPro" id="IPR010310">
    <property type="entry name" value="T7SS_ESAT-6-like"/>
</dbReference>